<dbReference type="Proteomes" id="UP001305779">
    <property type="component" value="Unassembled WGS sequence"/>
</dbReference>
<dbReference type="SMART" id="SM00212">
    <property type="entry name" value="UBCc"/>
    <property type="match status" value="1"/>
</dbReference>
<dbReference type="CDD" id="cd23837">
    <property type="entry name" value="UBCc_UBE2O"/>
    <property type="match status" value="1"/>
</dbReference>
<gene>
    <name evidence="5" type="ORF">PRZ48_004608</name>
</gene>
<feature type="compositionally biased region" description="Low complexity" evidence="3">
    <location>
        <begin position="639"/>
        <end position="650"/>
    </location>
</feature>
<dbReference type="EMBL" id="JAXOVC010000003">
    <property type="protein sequence ID" value="KAK4503693.1"/>
    <property type="molecule type" value="Genomic_DNA"/>
</dbReference>
<feature type="compositionally biased region" description="Polar residues" evidence="3">
    <location>
        <begin position="306"/>
        <end position="319"/>
    </location>
</feature>
<evidence type="ECO:0000259" key="4">
    <source>
        <dbReference type="PROSITE" id="PS50127"/>
    </source>
</evidence>
<name>A0ABR0ES66_ZASCE</name>
<dbReference type="Pfam" id="PF23046">
    <property type="entry name" value="tSH3-B_UBE2O"/>
    <property type="match status" value="1"/>
</dbReference>
<keyword evidence="1" id="KW-0808">Transferase</keyword>
<feature type="compositionally biased region" description="Acidic residues" evidence="3">
    <location>
        <begin position="568"/>
        <end position="590"/>
    </location>
</feature>
<feature type="region of interest" description="Disordered" evidence="3">
    <location>
        <begin position="557"/>
        <end position="590"/>
    </location>
</feature>
<keyword evidence="2" id="KW-0833">Ubl conjugation pathway</keyword>
<feature type="region of interest" description="Disordered" evidence="3">
    <location>
        <begin position="280"/>
        <end position="319"/>
    </location>
</feature>
<evidence type="ECO:0000256" key="1">
    <source>
        <dbReference type="ARBA" id="ARBA00022679"/>
    </source>
</evidence>
<keyword evidence="6" id="KW-1185">Reference proteome</keyword>
<comment type="caution">
    <text evidence="5">The sequence shown here is derived from an EMBL/GenBank/DDBJ whole genome shotgun (WGS) entry which is preliminary data.</text>
</comment>
<evidence type="ECO:0000256" key="3">
    <source>
        <dbReference type="SAM" id="MobiDB-lite"/>
    </source>
</evidence>
<sequence>MERQRPLYLDDIVVKKSDNQLAVVERTVEDIDSHTPYPAHGEEPIGHDTSISHSAFRRFLRDGIPPKDTVLIRVRDDTGMELIPTSKVQLIDRSLLIGDIVKRSASDAISGVILQTSTKCSLQPMCDVTFQSNHTFKGILPPGKYEPATSQFCVYPNGKPDLLTDIPSSELRVTDSPTEEDLVIYKDWIGRVEAITNNVQIRLSDNCVVEIPDEAGEHVDGALGTFAVGDIAKTKKGNIRRGHWIFGQYNANTPPLGTVVSVRTVEAEISWLQKRIGSLEDEPPSSLERPELESPDFQVYDRTRRPTQQNPATANSTISNSEIDVKLDTRVRFKDLTGARLKYNTPSHPNRIPELHRMNNLGYDLNVFDIVSFSTEVVVQWQDLTVTTEKSIDLVPDGNIDDEHAAWPGEIAHSLKLQPVPGMENIEQPEKVGIVHAVNAAERMATVKWSPDSYIHYSTDEDDDMRPIVAHSIRPPLTEEEVSLYDIEAPAYLNVRRGDIVLITNPASSSQPGDAPWLGEIVDTPLDGTFVLRLGAAAEVKDIVMFREQAIVAVRSDGTDDMGHPWGEDEIDEDEEDEDFSTDEEGDSIDDLMSEVEEMAARYEDENGEPMDEEEVDNEEWESADEDDAEMHDAPEHQTPPTSQSATPTDTSDRTVKVSQLPQPDLHPADGPPSYTVLDGDPPSDHHFAKEPPTTSSNHMRRTQKEHKILRNPSTLPQGVYIRTYETRLDLLRVLLVGPTETPYENAPFVVDFYLPPRFPTEPPQSYFHSWPAHASIGALGRVNPNLYEDGKICLSLLGTWDGNKGEGWDAARSTLLQVIVSLLGLVLVREPYYNEAGYEALVGAESHKRPSALYTERIFLRAKGFLITAITSVNDTAGLKGFEDIVDWLYRRPDGPKLLDATIKNVEEALQRSDGSSETNGLTVMSKGACVSLKRVLERLNELKG</sequence>
<dbReference type="InterPro" id="IPR000608">
    <property type="entry name" value="UBC"/>
</dbReference>
<organism evidence="5 6">
    <name type="scientific">Zasmidium cellare</name>
    <name type="common">Wine cellar mold</name>
    <name type="synonym">Racodium cellare</name>
    <dbReference type="NCBI Taxonomy" id="395010"/>
    <lineage>
        <taxon>Eukaryota</taxon>
        <taxon>Fungi</taxon>
        <taxon>Dikarya</taxon>
        <taxon>Ascomycota</taxon>
        <taxon>Pezizomycotina</taxon>
        <taxon>Dothideomycetes</taxon>
        <taxon>Dothideomycetidae</taxon>
        <taxon>Mycosphaerellales</taxon>
        <taxon>Mycosphaerellaceae</taxon>
        <taxon>Zasmidium</taxon>
    </lineage>
</organism>
<dbReference type="Pfam" id="PF00179">
    <property type="entry name" value="UQ_con"/>
    <property type="match status" value="1"/>
</dbReference>
<feature type="compositionally biased region" description="Basic and acidic residues" evidence="3">
    <location>
        <begin position="557"/>
        <end position="567"/>
    </location>
</feature>
<feature type="domain" description="UBC core" evidence="4">
    <location>
        <begin position="698"/>
        <end position="868"/>
    </location>
</feature>
<accession>A0ABR0ES66</accession>
<dbReference type="PANTHER" id="PTHR46116">
    <property type="entry name" value="(E3-INDEPENDENT) E2 UBIQUITIN-CONJUGATING ENZYME"/>
    <property type="match status" value="1"/>
</dbReference>
<evidence type="ECO:0000256" key="2">
    <source>
        <dbReference type="ARBA" id="ARBA00022786"/>
    </source>
</evidence>
<protein>
    <recommendedName>
        <fullName evidence="4">UBC core domain-containing protein</fullName>
    </recommendedName>
</protein>
<feature type="region of interest" description="Disordered" evidence="3">
    <location>
        <begin position="602"/>
        <end position="707"/>
    </location>
</feature>
<dbReference type="InterPro" id="IPR016135">
    <property type="entry name" value="UBQ-conjugating_enzyme/RWD"/>
</dbReference>
<dbReference type="Gene3D" id="3.10.110.10">
    <property type="entry name" value="Ubiquitin Conjugating Enzyme"/>
    <property type="match status" value="1"/>
</dbReference>
<dbReference type="PANTHER" id="PTHR46116:SF15">
    <property type="entry name" value="(E3-INDEPENDENT) E2 UBIQUITIN-CONJUGATING ENZYME"/>
    <property type="match status" value="1"/>
</dbReference>
<feature type="compositionally biased region" description="Acidic residues" evidence="3">
    <location>
        <begin position="606"/>
        <end position="630"/>
    </location>
</feature>
<dbReference type="SUPFAM" id="SSF54495">
    <property type="entry name" value="UBC-like"/>
    <property type="match status" value="1"/>
</dbReference>
<evidence type="ECO:0000313" key="5">
    <source>
        <dbReference type="EMBL" id="KAK4503693.1"/>
    </source>
</evidence>
<reference evidence="5 6" key="1">
    <citation type="journal article" date="2023" name="G3 (Bethesda)">
        <title>A chromosome-level genome assembly of Zasmidium syzygii isolated from banana leaves.</title>
        <authorList>
            <person name="van Westerhoven A.C."/>
            <person name="Mehrabi R."/>
            <person name="Talebi R."/>
            <person name="Steentjes M.B.F."/>
            <person name="Corcolon B."/>
            <person name="Chong P.A."/>
            <person name="Kema G.H.J."/>
            <person name="Seidl M.F."/>
        </authorList>
    </citation>
    <scope>NUCLEOTIDE SEQUENCE [LARGE SCALE GENOMIC DNA]</scope>
    <source>
        <strain evidence="5 6">P124</strain>
    </source>
</reference>
<proteinExistence type="predicted"/>
<evidence type="ECO:0000313" key="6">
    <source>
        <dbReference type="Proteomes" id="UP001305779"/>
    </source>
</evidence>
<dbReference type="InterPro" id="IPR057735">
    <property type="entry name" value="UBE2O-like_tSH3-B"/>
</dbReference>
<dbReference type="PROSITE" id="PS50127">
    <property type="entry name" value="UBC_2"/>
    <property type="match status" value="1"/>
</dbReference>